<evidence type="ECO:0000313" key="2">
    <source>
        <dbReference type="Proteomes" id="UP000826300"/>
    </source>
</evidence>
<dbReference type="Proteomes" id="UP000826300">
    <property type="component" value="Chromosome"/>
</dbReference>
<accession>A0A8G0ZTH9</accession>
<dbReference type="RefSeq" id="WP_220660854.1">
    <property type="nucleotide sequence ID" value="NZ_CP069370.1"/>
</dbReference>
<name>A0A8G0ZTH9_9RHOB</name>
<reference evidence="1" key="1">
    <citation type="submission" date="2021-02" db="EMBL/GenBank/DDBJ databases">
        <title>Rhodobacter shimadae sp. nov., an aerobic anoxygenic phototrophic bacterium isolated from a hot spring.</title>
        <authorList>
            <person name="Muramatsu S."/>
            <person name="Haruta S."/>
            <person name="Hirose S."/>
            <person name="Hanada S."/>
        </authorList>
    </citation>
    <scope>NUCLEOTIDE SEQUENCE</scope>
    <source>
        <strain evidence="1">N10</strain>
    </source>
</reference>
<organism evidence="1 2">
    <name type="scientific">Neotabrizicola shimadae</name>
    <dbReference type="NCBI Taxonomy" id="2807096"/>
    <lineage>
        <taxon>Bacteria</taxon>
        <taxon>Pseudomonadati</taxon>
        <taxon>Pseudomonadota</taxon>
        <taxon>Alphaproteobacteria</taxon>
        <taxon>Rhodobacterales</taxon>
        <taxon>Paracoccaceae</taxon>
        <taxon>Neotabrizicola</taxon>
    </lineage>
</organism>
<protein>
    <submittedName>
        <fullName evidence="1">Uncharacterized protein</fullName>
    </submittedName>
</protein>
<dbReference type="AlphaFoldDB" id="A0A8G0ZTH9"/>
<gene>
    <name evidence="1" type="ORF">JO391_12700</name>
</gene>
<keyword evidence="2" id="KW-1185">Reference proteome</keyword>
<dbReference type="EMBL" id="CP069370">
    <property type="protein sequence ID" value="QYZ68631.1"/>
    <property type="molecule type" value="Genomic_DNA"/>
</dbReference>
<proteinExistence type="predicted"/>
<dbReference type="KEGG" id="nsm:JO391_12700"/>
<sequence length="60" mass="6628">MTFLQLFLLGGLAIIFALAAVYPRRLARPRRSVDPFKGLEDDWADIMGKKPGDAPQKLAA</sequence>
<evidence type="ECO:0000313" key="1">
    <source>
        <dbReference type="EMBL" id="QYZ68631.1"/>
    </source>
</evidence>